<sequence>MGITSELFDLTGRTAVVIGAGSTLGSVMAEALIGHGAHAALIVRDPEKAEEKLAPLLATGRAAVFRADAVAKTDLQRVADEIKAWSPSGRGDILLHTAGTNSATPFFDIAEDEFDRIMDVNAKSVMLACQVFGQAMIEDGRGGSIITVSSVSSGPPLSRVFTYSASKHAVNGMTQYLAREFAPHGIRVNAIVPGFFPAVQNRAILSPERIDSIMGHTPMKRFGDPKELQGAAVWLASEAASGFVTGALVRVDGGFGAMTI</sequence>
<dbReference type="PRINTS" id="PR00080">
    <property type="entry name" value="SDRFAMILY"/>
</dbReference>
<dbReference type="InterPro" id="IPR057326">
    <property type="entry name" value="KR_dom"/>
</dbReference>
<gene>
    <name evidence="4" type="ORF">I8J29_27085</name>
</gene>
<comment type="similarity">
    <text evidence="1">Belongs to the short-chain dehydrogenases/reductases (SDR) family.</text>
</comment>
<dbReference type="Pfam" id="PF13561">
    <property type="entry name" value="adh_short_C2"/>
    <property type="match status" value="1"/>
</dbReference>
<dbReference type="Proteomes" id="UP000670947">
    <property type="component" value="Unassembled WGS sequence"/>
</dbReference>
<feature type="domain" description="Ketoreductase" evidence="3">
    <location>
        <begin position="13"/>
        <end position="194"/>
    </location>
</feature>
<dbReference type="PANTHER" id="PTHR42760:SF115">
    <property type="entry name" value="3-OXOACYL-[ACYL-CARRIER-PROTEIN] REDUCTASE FABG"/>
    <property type="match status" value="1"/>
</dbReference>
<keyword evidence="5" id="KW-1185">Reference proteome</keyword>
<name>A0ABS3WHU1_9BACL</name>
<evidence type="ECO:0000256" key="2">
    <source>
        <dbReference type="ARBA" id="ARBA00023002"/>
    </source>
</evidence>
<reference evidence="4 5" key="1">
    <citation type="submission" date="2021-03" db="EMBL/GenBank/DDBJ databases">
        <title>Paenibacillus artemisicola MWE-103 whole genome sequence.</title>
        <authorList>
            <person name="Ham Y.J."/>
        </authorList>
    </citation>
    <scope>NUCLEOTIDE SEQUENCE [LARGE SCALE GENOMIC DNA]</scope>
    <source>
        <strain evidence="4 5">MWE-103</strain>
    </source>
</reference>
<organism evidence="4 5">
    <name type="scientific">Paenibacillus artemisiicola</name>
    <dbReference type="NCBI Taxonomy" id="1172618"/>
    <lineage>
        <taxon>Bacteria</taxon>
        <taxon>Bacillati</taxon>
        <taxon>Bacillota</taxon>
        <taxon>Bacilli</taxon>
        <taxon>Bacillales</taxon>
        <taxon>Paenibacillaceae</taxon>
        <taxon>Paenibacillus</taxon>
    </lineage>
</organism>
<dbReference type="SMART" id="SM00822">
    <property type="entry name" value="PKS_KR"/>
    <property type="match status" value="1"/>
</dbReference>
<proteinExistence type="inferred from homology"/>
<keyword evidence="2" id="KW-0560">Oxidoreductase</keyword>
<dbReference type="InterPro" id="IPR002347">
    <property type="entry name" value="SDR_fam"/>
</dbReference>
<dbReference type="EMBL" id="JAGGDJ010000041">
    <property type="protein sequence ID" value="MBO7747862.1"/>
    <property type="molecule type" value="Genomic_DNA"/>
</dbReference>
<dbReference type="PANTHER" id="PTHR42760">
    <property type="entry name" value="SHORT-CHAIN DEHYDROGENASES/REDUCTASES FAMILY MEMBER"/>
    <property type="match status" value="1"/>
</dbReference>
<dbReference type="RefSeq" id="WP_208850482.1">
    <property type="nucleotide sequence ID" value="NZ_JAGGDJ010000041.1"/>
</dbReference>
<protein>
    <submittedName>
        <fullName evidence="4">SDR family oxidoreductase</fullName>
    </submittedName>
</protein>
<evidence type="ECO:0000313" key="4">
    <source>
        <dbReference type="EMBL" id="MBO7747862.1"/>
    </source>
</evidence>
<evidence type="ECO:0000259" key="3">
    <source>
        <dbReference type="SMART" id="SM00822"/>
    </source>
</evidence>
<accession>A0ABS3WHU1</accession>
<comment type="caution">
    <text evidence="4">The sequence shown here is derived from an EMBL/GenBank/DDBJ whole genome shotgun (WGS) entry which is preliminary data.</text>
</comment>
<evidence type="ECO:0000313" key="5">
    <source>
        <dbReference type="Proteomes" id="UP000670947"/>
    </source>
</evidence>
<evidence type="ECO:0000256" key="1">
    <source>
        <dbReference type="ARBA" id="ARBA00006484"/>
    </source>
</evidence>
<dbReference type="PRINTS" id="PR00081">
    <property type="entry name" value="GDHRDH"/>
</dbReference>
<dbReference type="SUPFAM" id="SSF51735">
    <property type="entry name" value="NAD(P)-binding Rossmann-fold domains"/>
    <property type="match status" value="1"/>
</dbReference>
<dbReference type="InterPro" id="IPR036291">
    <property type="entry name" value="NAD(P)-bd_dom_sf"/>
</dbReference>
<dbReference type="Gene3D" id="3.40.50.720">
    <property type="entry name" value="NAD(P)-binding Rossmann-like Domain"/>
    <property type="match status" value="1"/>
</dbReference>